<dbReference type="eggNOG" id="COG1858">
    <property type="taxonomic scope" value="Bacteria"/>
</dbReference>
<organism evidence="11 12">
    <name type="scientific">Microscilla marina ATCC 23134</name>
    <dbReference type="NCBI Taxonomy" id="313606"/>
    <lineage>
        <taxon>Bacteria</taxon>
        <taxon>Pseudomonadati</taxon>
        <taxon>Bacteroidota</taxon>
        <taxon>Cytophagia</taxon>
        <taxon>Cytophagales</taxon>
        <taxon>Microscillaceae</taxon>
        <taxon>Microscilla</taxon>
    </lineage>
</organism>
<proteinExistence type="predicted"/>
<name>A1ZPE3_MICM2</name>
<evidence type="ECO:0000259" key="10">
    <source>
        <dbReference type="PROSITE" id="PS51007"/>
    </source>
</evidence>
<keyword evidence="5" id="KW-0574">Periplasm</keyword>
<dbReference type="AlphaFoldDB" id="A1ZPE3"/>
<dbReference type="PIRSF" id="PIRSF000294">
    <property type="entry name" value="Cytochrome-c_peroxidase"/>
    <property type="match status" value="1"/>
</dbReference>
<dbReference type="Proteomes" id="UP000004095">
    <property type="component" value="Unassembled WGS sequence"/>
</dbReference>
<dbReference type="GO" id="GO:0009055">
    <property type="term" value="F:electron transfer activity"/>
    <property type="evidence" value="ECO:0007669"/>
    <property type="project" value="InterPro"/>
</dbReference>
<evidence type="ECO:0000256" key="4">
    <source>
        <dbReference type="ARBA" id="ARBA00022729"/>
    </source>
</evidence>
<comment type="caution">
    <text evidence="11">The sequence shown here is derived from an EMBL/GenBank/DDBJ whole genome shotgun (WGS) entry which is preliminary data.</text>
</comment>
<dbReference type="Gene3D" id="1.10.760.10">
    <property type="entry name" value="Cytochrome c-like domain"/>
    <property type="match status" value="2"/>
</dbReference>
<dbReference type="GO" id="GO:0020037">
    <property type="term" value="F:heme binding"/>
    <property type="evidence" value="ECO:0007669"/>
    <property type="project" value="InterPro"/>
</dbReference>
<dbReference type="PROSITE" id="PS51257">
    <property type="entry name" value="PROKAR_LIPOPROTEIN"/>
    <property type="match status" value="1"/>
</dbReference>
<feature type="binding site" description="covalent" evidence="8">
    <location>
        <position position="230"/>
    </location>
    <ligand>
        <name>heme c</name>
        <dbReference type="ChEBI" id="CHEBI:61717"/>
        <label>2</label>
    </ligand>
</feature>
<evidence type="ECO:0000256" key="9">
    <source>
        <dbReference type="PIRSR" id="PIRSR000294-2"/>
    </source>
</evidence>
<comment type="cofactor">
    <cofactor evidence="8">
        <name>heme</name>
        <dbReference type="ChEBI" id="CHEBI:30413"/>
    </cofactor>
    <text evidence="8">Binds 2 heme groups.</text>
</comment>
<evidence type="ECO:0000256" key="8">
    <source>
        <dbReference type="PIRSR" id="PIRSR000294-1"/>
    </source>
</evidence>
<feature type="binding site" description="covalent" evidence="8">
    <location>
        <position position="85"/>
    </location>
    <ligand>
        <name>heme c</name>
        <dbReference type="ChEBI" id="CHEBI:61717"/>
        <label>1</label>
    </ligand>
</feature>
<dbReference type="EMBL" id="AAWS01000021">
    <property type="protein sequence ID" value="EAY27682.1"/>
    <property type="molecule type" value="Genomic_DNA"/>
</dbReference>
<dbReference type="SUPFAM" id="SSF46626">
    <property type="entry name" value="Cytochrome c"/>
    <property type="match status" value="2"/>
</dbReference>
<dbReference type="GO" id="GO:0042597">
    <property type="term" value="C:periplasmic space"/>
    <property type="evidence" value="ECO:0007669"/>
    <property type="project" value="UniProtKB-SubCell"/>
</dbReference>
<dbReference type="InterPro" id="IPR036909">
    <property type="entry name" value="Cyt_c-like_dom_sf"/>
</dbReference>
<evidence type="ECO:0000256" key="7">
    <source>
        <dbReference type="ARBA" id="ARBA00023004"/>
    </source>
</evidence>
<evidence type="ECO:0000256" key="6">
    <source>
        <dbReference type="ARBA" id="ARBA00023002"/>
    </source>
</evidence>
<dbReference type="InterPro" id="IPR009056">
    <property type="entry name" value="Cyt_c-like_dom"/>
</dbReference>
<keyword evidence="7 9" id="KW-0408">Iron</keyword>
<feature type="binding site" description="covalent" evidence="8">
    <location>
        <position position="227"/>
    </location>
    <ligand>
        <name>heme c</name>
        <dbReference type="ChEBI" id="CHEBI:61717"/>
        <label>2</label>
    </ligand>
</feature>
<dbReference type="InterPro" id="IPR026259">
    <property type="entry name" value="MauG/Cytc_peroxidase"/>
</dbReference>
<evidence type="ECO:0000256" key="5">
    <source>
        <dbReference type="ARBA" id="ARBA00022764"/>
    </source>
</evidence>
<dbReference type="EC" id="1.11.1.5" evidence="11"/>
<evidence type="ECO:0000313" key="11">
    <source>
        <dbReference type="EMBL" id="EAY27682.1"/>
    </source>
</evidence>
<evidence type="ECO:0000256" key="3">
    <source>
        <dbReference type="ARBA" id="ARBA00022723"/>
    </source>
</evidence>
<reference evidence="11 12" key="1">
    <citation type="submission" date="2007-01" db="EMBL/GenBank/DDBJ databases">
        <authorList>
            <person name="Haygood M."/>
            <person name="Podell S."/>
            <person name="Anderson C."/>
            <person name="Hopkinson B."/>
            <person name="Roe K."/>
            <person name="Barbeau K."/>
            <person name="Gaasterland T."/>
            <person name="Ferriera S."/>
            <person name="Johnson J."/>
            <person name="Kravitz S."/>
            <person name="Beeson K."/>
            <person name="Sutton G."/>
            <person name="Rogers Y.-H."/>
            <person name="Friedman R."/>
            <person name="Frazier M."/>
            <person name="Venter J.C."/>
        </authorList>
    </citation>
    <scope>NUCLEOTIDE SEQUENCE [LARGE SCALE GENOMIC DNA]</scope>
    <source>
        <strain evidence="11 12">ATCC 23134</strain>
    </source>
</reference>
<dbReference type="Pfam" id="PF03150">
    <property type="entry name" value="CCP_MauG"/>
    <property type="match status" value="1"/>
</dbReference>
<keyword evidence="4" id="KW-0732">Signal</keyword>
<keyword evidence="3 9" id="KW-0479">Metal-binding</keyword>
<protein>
    <submittedName>
        <fullName evidence="11">Cytochrome c551 peroxidase</fullName>
        <ecNumber evidence="11">1.11.1.5</ecNumber>
    </submittedName>
</protein>
<sequence>MPLNYKLYQAYPTLCWVCIFVLLVGCQKQNEAPDNTYVFVKPANFPEPTYTFKNNPVTKEGFLLGRRLFFDPLLSKDGSVSCNNCHIQSTAFADAQQHPLSIGVENRVGTRNAPALANLAFMPEFFWDGGVTHLDFAPINAIEAVFEMDETMENVVKKLNESTVYPALFKKAFGVDKVTSPYMLQALSQFMTMMVSANSRYDKYQRGEGEQLSDDEQAGLTLFQAKCGSCHAGALFTDFSYRNNGISTTFSDEGRARISEATEDIGKFRVPSLRNVALTAPYMHNAKFRTLEDVLKHYAEGVQPSATLDASLQRNGRLGIALTSEEQRKIIAFLRTLTDNDFRSDERFQNRNEE</sequence>
<dbReference type="InterPro" id="IPR051395">
    <property type="entry name" value="Cytochrome_c_Peroxidase/MauG"/>
</dbReference>
<keyword evidence="6 11" id="KW-0560">Oxidoreductase</keyword>
<dbReference type="OrthoDB" id="9805202at2"/>
<dbReference type="PROSITE" id="PS51007">
    <property type="entry name" value="CYTC"/>
    <property type="match status" value="1"/>
</dbReference>
<keyword evidence="2 8" id="KW-0349">Heme</keyword>
<feature type="binding site" description="axial binding residue" evidence="9">
    <location>
        <position position="86"/>
    </location>
    <ligand>
        <name>heme c</name>
        <dbReference type="ChEBI" id="CHEBI:61717"/>
        <label>1</label>
    </ligand>
    <ligandPart>
        <name>Fe</name>
        <dbReference type="ChEBI" id="CHEBI:18248"/>
    </ligandPart>
</feature>
<feature type="domain" description="Cytochrome c" evidence="10">
    <location>
        <begin position="214"/>
        <end position="338"/>
    </location>
</feature>
<keyword evidence="12" id="KW-1185">Reference proteome</keyword>
<accession>A1ZPE3</accession>
<comment type="subcellular location">
    <subcellularLocation>
        <location evidence="1">Periplasm</location>
    </subcellularLocation>
</comment>
<dbReference type="RefSeq" id="WP_002699019.1">
    <property type="nucleotide sequence ID" value="NZ_AAWS01000021.1"/>
</dbReference>
<feature type="binding site" description="axial binding residue" evidence="9">
    <location>
        <position position="231"/>
    </location>
    <ligand>
        <name>heme c</name>
        <dbReference type="ChEBI" id="CHEBI:61717"/>
        <label>2</label>
    </ligand>
    <ligandPart>
        <name>Fe</name>
        <dbReference type="ChEBI" id="CHEBI:18248"/>
    </ligandPart>
</feature>
<dbReference type="GO" id="GO:0046872">
    <property type="term" value="F:metal ion binding"/>
    <property type="evidence" value="ECO:0007669"/>
    <property type="project" value="UniProtKB-KW"/>
</dbReference>
<evidence type="ECO:0000256" key="2">
    <source>
        <dbReference type="ARBA" id="ARBA00022617"/>
    </source>
</evidence>
<gene>
    <name evidence="11" type="ORF">M23134_03750</name>
</gene>
<evidence type="ECO:0000313" key="12">
    <source>
        <dbReference type="Proteomes" id="UP000004095"/>
    </source>
</evidence>
<keyword evidence="11" id="KW-0575">Peroxidase</keyword>
<comment type="PTM">
    <text evidence="8">Binds 2 heme groups per subunit.</text>
</comment>
<dbReference type="InterPro" id="IPR004852">
    <property type="entry name" value="Di-haem_cyt_c_peroxidsae"/>
</dbReference>
<feature type="binding site" description="covalent" evidence="8">
    <location>
        <position position="82"/>
    </location>
    <ligand>
        <name>heme c</name>
        <dbReference type="ChEBI" id="CHEBI:61717"/>
        <label>1</label>
    </ligand>
</feature>
<evidence type="ECO:0000256" key="1">
    <source>
        <dbReference type="ARBA" id="ARBA00004418"/>
    </source>
</evidence>
<dbReference type="GO" id="GO:0004130">
    <property type="term" value="F:cytochrome-c peroxidase activity"/>
    <property type="evidence" value="ECO:0007669"/>
    <property type="project" value="UniProtKB-EC"/>
</dbReference>
<dbReference type="PANTHER" id="PTHR30600">
    <property type="entry name" value="CYTOCHROME C PEROXIDASE-RELATED"/>
    <property type="match status" value="1"/>
</dbReference>